<dbReference type="Gene3D" id="1.20.1720.10">
    <property type="entry name" value="Multidrug resistance protein D"/>
    <property type="match status" value="1"/>
</dbReference>
<keyword evidence="5 8" id="KW-1133">Transmembrane helix</keyword>
<dbReference type="InterPro" id="IPR011701">
    <property type="entry name" value="MFS"/>
</dbReference>
<sequence>MVASTASPTRSGPGQRIALLALAQFVITLDFNIVFVALPDIGRELGFTAHTLQWVVNAYVVALGGLLLFGGRAADRLGARRMFVLGMLLYAGSSLVGGLANAPGPLVGARAVQGVGGALLTPATLRLIFTCFDEGPMRNRALVIYGAIGGAGLSAGALLGGVLADYAGWAWIFFINVPLAALGAALAPAVLPASPPPGGDRKFDVLGAALATAAATLVVFGLATGPDAGWATFSGAGCLAVGAVLLAVFLVVEARSRDALMPLRLLGHRGLAVTMGAAFFYQGSLTGVYYLFTTYLQDVLSYSPMSAGLAFLPPTLISMVFAMKVSTAFLNKRGLRTTMFLGVLVTGAGAAILAFAFVPDGSYWLLLPGLAIWSIGGALAIPAILAGAGAGVAALEQGVASAMAMTSRQVGGAVGLAALVAVATTGLHAEQGAVPPVDELLDGLQAAGWAGGVALIAAAFLCLLLEKPKPADVQKEAASVTSSVREHVDDTHAADRVEE</sequence>
<evidence type="ECO:0000256" key="8">
    <source>
        <dbReference type="SAM" id="Phobius"/>
    </source>
</evidence>
<feature type="transmembrane region" description="Helical" evidence="8">
    <location>
        <begin position="304"/>
        <end position="325"/>
    </location>
</feature>
<dbReference type="CDD" id="cd17321">
    <property type="entry name" value="MFS_MMR_MDR_like"/>
    <property type="match status" value="1"/>
</dbReference>
<dbReference type="PROSITE" id="PS50850">
    <property type="entry name" value="MFS"/>
    <property type="match status" value="1"/>
</dbReference>
<keyword evidence="6 8" id="KW-0472">Membrane</keyword>
<dbReference type="Pfam" id="PF07690">
    <property type="entry name" value="MFS_1"/>
    <property type="match status" value="1"/>
</dbReference>
<feature type="transmembrane region" description="Helical" evidence="8">
    <location>
        <begin position="112"/>
        <end position="129"/>
    </location>
</feature>
<evidence type="ECO:0000259" key="9">
    <source>
        <dbReference type="PROSITE" id="PS50850"/>
    </source>
</evidence>
<feature type="transmembrane region" description="Helical" evidence="8">
    <location>
        <begin position="337"/>
        <end position="358"/>
    </location>
</feature>
<evidence type="ECO:0000256" key="5">
    <source>
        <dbReference type="ARBA" id="ARBA00022989"/>
    </source>
</evidence>
<feature type="transmembrane region" description="Helical" evidence="8">
    <location>
        <begin position="271"/>
        <end position="292"/>
    </location>
</feature>
<proteinExistence type="predicted"/>
<name>A0A9W6UWP8_9ACTN</name>
<accession>A0A9W6UWP8</accession>
<keyword evidence="2" id="KW-0813">Transport</keyword>
<organism evidence="10 11">
    <name type="scientific">Actinomadura rubrobrunea</name>
    <dbReference type="NCBI Taxonomy" id="115335"/>
    <lineage>
        <taxon>Bacteria</taxon>
        <taxon>Bacillati</taxon>
        <taxon>Actinomycetota</taxon>
        <taxon>Actinomycetes</taxon>
        <taxon>Streptosporangiales</taxon>
        <taxon>Thermomonosporaceae</taxon>
        <taxon>Actinomadura</taxon>
    </lineage>
</organism>
<dbReference type="InterPro" id="IPR020846">
    <property type="entry name" value="MFS_dom"/>
</dbReference>
<feature type="region of interest" description="Disordered" evidence="7">
    <location>
        <begin position="475"/>
        <end position="499"/>
    </location>
</feature>
<feature type="transmembrane region" description="Helical" evidence="8">
    <location>
        <begin position="141"/>
        <end position="163"/>
    </location>
</feature>
<evidence type="ECO:0000313" key="11">
    <source>
        <dbReference type="Proteomes" id="UP001165124"/>
    </source>
</evidence>
<evidence type="ECO:0000313" key="10">
    <source>
        <dbReference type="EMBL" id="GLW66916.1"/>
    </source>
</evidence>
<dbReference type="GO" id="GO:0005886">
    <property type="term" value="C:plasma membrane"/>
    <property type="evidence" value="ECO:0007669"/>
    <property type="project" value="UniProtKB-SubCell"/>
</dbReference>
<dbReference type="InterPro" id="IPR036259">
    <property type="entry name" value="MFS_trans_sf"/>
</dbReference>
<evidence type="ECO:0000256" key="2">
    <source>
        <dbReference type="ARBA" id="ARBA00022448"/>
    </source>
</evidence>
<dbReference type="Gene3D" id="1.20.1250.20">
    <property type="entry name" value="MFS general substrate transporter like domains"/>
    <property type="match status" value="1"/>
</dbReference>
<evidence type="ECO:0000256" key="7">
    <source>
        <dbReference type="SAM" id="MobiDB-lite"/>
    </source>
</evidence>
<feature type="transmembrane region" description="Helical" evidence="8">
    <location>
        <begin position="169"/>
        <end position="191"/>
    </location>
</feature>
<evidence type="ECO:0000256" key="6">
    <source>
        <dbReference type="ARBA" id="ARBA00023136"/>
    </source>
</evidence>
<dbReference type="EMBL" id="BSRZ01000018">
    <property type="protein sequence ID" value="GLW66916.1"/>
    <property type="molecule type" value="Genomic_DNA"/>
</dbReference>
<feature type="transmembrane region" description="Helical" evidence="8">
    <location>
        <begin position="203"/>
        <end position="223"/>
    </location>
</feature>
<keyword evidence="4 8" id="KW-0812">Transmembrane</keyword>
<feature type="transmembrane region" description="Helical" evidence="8">
    <location>
        <begin position="370"/>
        <end position="395"/>
    </location>
</feature>
<gene>
    <name evidence="10" type="ORF">Arub01_51600</name>
</gene>
<evidence type="ECO:0000256" key="3">
    <source>
        <dbReference type="ARBA" id="ARBA00022475"/>
    </source>
</evidence>
<feature type="compositionally biased region" description="Basic and acidic residues" evidence="7">
    <location>
        <begin position="484"/>
        <end position="499"/>
    </location>
</feature>
<comment type="subcellular location">
    <subcellularLocation>
        <location evidence="1">Cell membrane</location>
        <topology evidence="1">Multi-pass membrane protein</topology>
    </subcellularLocation>
</comment>
<feature type="transmembrane region" description="Helical" evidence="8">
    <location>
        <begin position="447"/>
        <end position="465"/>
    </location>
</feature>
<dbReference type="RefSeq" id="WP_083950916.1">
    <property type="nucleotide sequence ID" value="NZ_BSRZ01000018.1"/>
</dbReference>
<dbReference type="SUPFAM" id="SSF103473">
    <property type="entry name" value="MFS general substrate transporter"/>
    <property type="match status" value="1"/>
</dbReference>
<keyword evidence="3" id="KW-1003">Cell membrane</keyword>
<feature type="transmembrane region" description="Helical" evidence="8">
    <location>
        <begin position="407"/>
        <end position="427"/>
    </location>
</feature>
<comment type="caution">
    <text evidence="10">The sequence shown here is derived from an EMBL/GenBank/DDBJ whole genome shotgun (WGS) entry which is preliminary data.</text>
</comment>
<dbReference type="PANTHER" id="PTHR42718">
    <property type="entry name" value="MAJOR FACILITATOR SUPERFAMILY MULTIDRUG TRANSPORTER MFSC"/>
    <property type="match status" value="1"/>
</dbReference>
<feature type="domain" description="Major facilitator superfamily (MFS) profile" evidence="9">
    <location>
        <begin position="16"/>
        <end position="469"/>
    </location>
</feature>
<evidence type="ECO:0000256" key="1">
    <source>
        <dbReference type="ARBA" id="ARBA00004651"/>
    </source>
</evidence>
<feature type="transmembrane region" description="Helical" evidence="8">
    <location>
        <begin position="51"/>
        <end position="70"/>
    </location>
</feature>
<dbReference type="PANTHER" id="PTHR42718:SF46">
    <property type="entry name" value="BLR6921 PROTEIN"/>
    <property type="match status" value="1"/>
</dbReference>
<feature type="transmembrane region" description="Helical" evidence="8">
    <location>
        <begin position="229"/>
        <end position="251"/>
    </location>
</feature>
<dbReference type="AlphaFoldDB" id="A0A9W6UWP8"/>
<protein>
    <submittedName>
        <fullName evidence="10">MFS transporter</fullName>
    </submittedName>
</protein>
<reference evidence="10" key="1">
    <citation type="submission" date="2023-02" db="EMBL/GenBank/DDBJ databases">
        <title>Actinomadura rubrobrunea NBRC 14622.</title>
        <authorList>
            <person name="Ichikawa N."/>
            <person name="Sato H."/>
            <person name="Tonouchi N."/>
        </authorList>
    </citation>
    <scope>NUCLEOTIDE SEQUENCE</scope>
    <source>
        <strain evidence="10">NBRC 14622</strain>
    </source>
</reference>
<evidence type="ECO:0000256" key="4">
    <source>
        <dbReference type="ARBA" id="ARBA00022692"/>
    </source>
</evidence>
<feature type="transmembrane region" description="Helical" evidence="8">
    <location>
        <begin position="82"/>
        <end position="100"/>
    </location>
</feature>
<dbReference type="GO" id="GO:0022857">
    <property type="term" value="F:transmembrane transporter activity"/>
    <property type="evidence" value="ECO:0007669"/>
    <property type="project" value="InterPro"/>
</dbReference>
<keyword evidence="11" id="KW-1185">Reference proteome</keyword>
<feature type="transmembrane region" description="Helical" evidence="8">
    <location>
        <begin position="17"/>
        <end position="39"/>
    </location>
</feature>
<dbReference type="Proteomes" id="UP001165124">
    <property type="component" value="Unassembled WGS sequence"/>
</dbReference>